<dbReference type="PANTHER" id="PTHR43124:SF3">
    <property type="entry name" value="CHLORAMPHENICOL EFFLUX PUMP RV0191"/>
    <property type="match status" value="1"/>
</dbReference>
<feature type="transmembrane region" description="Helical" evidence="6">
    <location>
        <begin position="244"/>
        <end position="263"/>
    </location>
</feature>
<feature type="domain" description="Major facilitator superfamily (MFS) profile" evidence="7">
    <location>
        <begin position="15"/>
        <end position="391"/>
    </location>
</feature>
<proteinExistence type="predicted"/>
<keyword evidence="2" id="KW-1003">Cell membrane</keyword>
<protein>
    <submittedName>
        <fullName evidence="8">Arabinose ABC transporter permease</fullName>
    </submittedName>
</protein>
<dbReference type="Proteomes" id="UP000034037">
    <property type="component" value="Chromosome"/>
</dbReference>
<reference evidence="8 9" key="1">
    <citation type="submission" date="2015-04" db="EMBL/GenBank/DDBJ databases">
        <title>Complete Genome Sequence of Brevibacterium flavum ATCC 15168.</title>
        <authorList>
            <person name="Ahn J."/>
            <person name="Park G."/>
            <person name="Jeon W."/>
            <person name="Jang Y."/>
            <person name="Jang M."/>
            <person name="Lee H."/>
            <person name="Lee H."/>
        </authorList>
    </citation>
    <scope>NUCLEOTIDE SEQUENCE [LARGE SCALE GENOMIC DNA]</scope>
    <source>
        <strain evidence="8 9">ATCC 15168</strain>
    </source>
</reference>
<feature type="transmembrane region" description="Helical" evidence="6">
    <location>
        <begin position="275"/>
        <end position="293"/>
    </location>
</feature>
<feature type="transmembrane region" description="Helical" evidence="6">
    <location>
        <begin position="80"/>
        <end position="100"/>
    </location>
</feature>
<dbReference type="Pfam" id="PF07690">
    <property type="entry name" value="MFS_1"/>
    <property type="match status" value="1"/>
</dbReference>
<comment type="subcellular location">
    <subcellularLocation>
        <location evidence="1">Cell membrane</location>
        <topology evidence="1">Multi-pass membrane protein</topology>
    </subcellularLocation>
</comment>
<evidence type="ECO:0000259" key="7">
    <source>
        <dbReference type="PROSITE" id="PS50850"/>
    </source>
</evidence>
<keyword evidence="3 6" id="KW-0812">Transmembrane</keyword>
<evidence type="ECO:0000256" key="2">
    <source>
        <dbReference type="ARBA" id="ARBA00022475"/>
    </source>
</evidence>
<organism evidence="8 9">
    <name type="scientific">[Brevibacterium] flavum</name>
    <dbReference type="NCBI Taxonomy" id="92706"/>
    <lineage>
        <taxon>Bacteria</taxon>
        <taxon>Bacillati</taxon>
        <taxon>Actinomycetota</taxon>
        <taxon>Actinomycetes</taxon>
        <taxon>Mycobacteriales</taxon>
        <taxon>Corynebacteriaceae</taxon>
        <taxon>Corynebacterium</taxon>
    </lineage>
</organism>
<evidence type="ECO:0000256" key="5">
    <source>
        <dbReference type="ARBA" id="ARBA00023136"/>
    </source>
</evidence>
<dbReference type="PANTHER" id="PTHR43124">
    <property type="entry name" value="PURINE EFFLUX PUMP PBUE"/>
    <property type="match status" value="1"/>
</dbReference>
<name>A0A0F6Z806_9CORY</name>
<dbReference type="HOGENOM" id="CLU_001265_61_1_11"/>
<feature type="transmembrane region" description="Helical" evidence="6">
    <location>
        <begin position="339"/>
        <end position="358"/>
    </location>
</feature>
<dbReference type="SUPFAM" id="SSF103473">
    <property type="entry name" value="MFS general substrate transporter"/>
    <property type="match status" value="1"/>
</dbReference>
<feature type="transmembrane region" description="Helical" evidence="6">
    <location>
        <begin position="106"/>
        <end position="126"/>
    </location>
</feature>
<feature type="transmembrane region" description="Helical" evidence="6">
    <location>
        <begin position="138"/>
        <end position="157"/>
    </location>
</feature>
<evidence type="ECO:0000256" key="1">
    <source>
        <dbReference type="ARBA" id="ARBA00004651"/>
    </source>
</evidence>
<dbReference type="InterPro" id="IPR020846">
    <property type="entry name" value="MFS_dom"/>
</dbReference>
<feature type="transmembrane region" description="Helical" evidence="6">
    <location>
        <begin position="49"/>
        <end position="73"/>
    </location>
</feature>
<dbReference type="EMBL" id="CP011309">
    <property type="protein sequence ID" value="AKF28806.1"/>
    <property type="molecule type" value="Genomic_DNA"/>
</dbReference>
<sequence>MSTTTAPEARFPVVPLTAMSFAAFVYVTFEMFAVGLIKPMASDLGVSESSIGLLMTVYATVVAVVTIPAMLWVSRFNKRTVFLITLAFLATGIVVQALTVNYGMLAIGRTIAALTHGVFWALVGPMAARMSPGHTGRAVGVVSIGSTMALVVGSPLATWIGELIGWRPATWILGALTIAAVAVLIPTVPSLPPLPDTESESKEKKSLPWGLISLAIFLLLAVTGVFAAYTYLGLIIAETAGDSFVSIGLFAFGALGLIGVTVATRTVDQRMLRGSVHTTTLFVIAAILGQIAFGLEGTLAVVAIFLAVTVFGGAYGALPTLGTTIFLHAGRDHPDTASSIYVVTYQVGIASGAALGAMAVDADWVAGTLWIMAGLSLASTLVLALWSRPLLK</sequence>
<feature type="transmembrane region" description="Helical" evidence="6">
    <location>
        <begin position="364"/>
        <end position="386"/>
    </location>
</feature>
<feature type="transmembrane region" description="Helical" evidence="6">
    <location>
        <begin position="299"/>
        <end position="327"/>
    </location>
</feature>
<gene>
    <name evidence="8" type="ORF">YH66_15365</name>
</gene>
<dbReference type="InterPro" id="IPR011701">
    <property type="entry name" value="MFS"/>
</dbReference>
<dbReference type="GO" id="GO:0022857">
    <property type="term" value="F:transmembrane transporter activity"/>
    <property type="evidence" value="ECO:0007669"/>
    <property type="project" value="InterPro"/>
</dbReference>
<keyword evidence="9" id="KW-1185">Reference proteome</keyword>
<evidence type="ECO:0000313" key="8">
    <source>
        <dbReference type="EMBL" id="AKF28806.1"/>
    </source>
</evidence>
<dbReference type="PATRIC" id="fig|92706.3.peg.3234"/>
<evidence type="ECO:0000256" key="6">
    <source>
        <dbReference type="SAM" id="Phobius"/>
    </source>
</evidence>
<dbReference type="InterPro" id="IPR050189">
    <property type="entry name" value="MFS_Efflux_Transporters"/>
</dbReference>
<feature type="transmembrane region" description="Helical" evidence="6">
    <location>
        <begin position="209"/>
        <end position="232"/>
    </location>
</feature>
<evidence type="ECO:0000256" key="3">
    <source>
        <dbReference type="ARBA" id="ARBA00022692"/>
    </source>
</evidence>
<evidence type="ECO:0000313" key="9">
    <source>
        <dbReference type="Proteomes" id="UP000034037"/>
    </source>
</evidence>
<dbReference type="RefSeq" id="WP_004567913.1">
    <property type="nucleotide sequence ID" value="NZ_CP011309.1"/>
</dbReference>
<keyword evidence="5 6" id="KW-0472">Membrane</keyword>
<dbReference type="Gene3D" id="1.20.1250.20">
    <property type="entry name" value="MFS general substrate transporter like domains"/>
    <property type="match status" value="1"/>
</dbReference>
<keyword evidence="4 6" id="KW-1133">Transmembrane helix</keyword>
<accession>A0A0F6Z806</accession>
<feature type="transmembrane region" description="Helical" evidence="6">
    <location>
        <begin position="169"/>
        <end position="188"/>
    </location>
</feature>
<dbReference type="CDD" id="cd17324">
    <property type="entry name" value="MFS_NepI_like"/>
    <property type="match status" value="1"/>
</dbReference>
<dbReference type="AlphaFoldDB" id="A0A0F6Z806"/>
<feature type="transmembrane region" description="Helical" evidence="6">
    <location>
        <begin position="12"/>
        <end position="37"/>
    </location>
</feature>
<evidence type="ECO:0000256" key="4">
    <source>
        <dbReference type="ARBA" id="ARBA00022989"/>
    </source>
</evidence>
<dbReference type="GO" id="GO:0005886">
    <property type="term" value="C:plasma membrane"/>
    <property type="evidence" value="ECO:0007669"/>
    <property type="project" value="UniProtKB-SubCell"/>
</dbReference>
<dbReference type="InterPro" id="IPR036259">
    <property type="entry name" value="MFS_trans_sf"/>
</dbReference>
<dbReference type="PROSITE" id="PS50850">
    <property type="entry name" value="MFS"/>
    <property type="match status" value="1"/>
</dbReference>